<dbReference type="GO" id="GO:0030246">
    <property type="term" value="F:carbohydrate binding"/>
    <property type="evidence" value="ECO:0007669"/>
    <property type="project" value="UniProtKB-KW"/>
</dbReference>
<evidence type="ECO:0000313" key="11">
    <source>
        <dbReference type="EMBL" id="KAJ1923526.1"/>
    </source>
</evidence>
<feature type="region of interest" description="Disordered" evidence="8">
    <location>
        <begin position="408"/>
        <end position="459"/>
    </location>
</feature>
<dbReference type="SUPFAM" id="SSF50911">
    <property type="entry name" value="Mannose 6-phosphate receptor domain"/>
    <property type="match status" value="1"/>
</dbReference>
<keyword evidence="4 9" id="KW-0732">Signal</keyword>
<dbReference type="Pfam" id="PF07915">
    <property type="entry name" value="PRKCSH"/>
    <property type="match status" value="1"/>
</dbReference>
<evidence type="ECO:0000256" key="2">
    <source>
        <dbReference type="ARBA" id="ARBA00009918"/>
    </source>
</evidence>
<dbReference type="PANTHER" id="PTHR15414">
    <property type="entry name" value="OS-9-RELATED"/>
    <property type="match status" value="1"/>
</dbReference>
<keyword evidence="7" id="KW-1015">Disulfide bond</keyword>
<comment type="subcellular location">
    <subcellularLocation>
        <location evidence="1">Endoplasmic reticulum membrane</location>
        <topology evidence="1">Peripheral membrane protein</topology>
        <orientation evidence="1">Lumenal side</orientation>
    </subcellularLocation>
</comment>
<evidence type="ECO:0000256" key="6">
    <source>
        <dbReference type="ARBA" id="ARBA00022824"/>
    </source>
</evidence>
<comment type="caution">
    <text evidence="11">The sequence shown here is derived from an EMBL/GenBank/DDBJ whole genome shotgun (WGS) entry which is preliminary data.</text>
</comment>
<feature type="signal peptide" evidence="9">
    <location>
        <begin position="1"/>
        <end position="33"/>
    </location>
</feature>
<feature type="compositionally biased region" description="Acidic residues" evidence="8">
    <location>
        <begin position="644"/>
        <end position="655"/>
    </location>
</feature>
<dbReference type="Gene3D" id="2.70.130.10">
    <property type="entry name" value="Mannose-6-phosphate receptor binding domain"/>
    <property type="match status" value="1"/>
</dbReference>
<reference evidence="11" key="1">
    <citation type="submission" date="2022-07" db="EMBL/GenBank/DDBJ databases">
        <title>Phylogenomic reconstructions and comparative analyses of Kickxellomycotina fungi.</title>
        <authorList>
            <person name="Reynolds N.K."/>
            <person name="Stajich J.E."/>
            <person name="Barry K."/>
            <person name="Grigoriev I.V."/>
            <person name="Crous P."/>
            <person name="Smith M.E."/>
        </authorList>
    </citation>
    <scope>NUCLEOTIDE SEQUENCE</scope>
    <source>
        <strain evidence="11">RSA 861</strain>
    </source>
</reference>
<dbReference type="GO" id="GO:0030968">
    <property type="term" value="P:endoplasmic reticulum unfolded protein response"/>
    <property type="evidence" value="ECO:0007669"/>
    <property type="project" value="InterPro"/>
</dbReference>
<keyword evidence="6" id="KW-0256">Endoplasmic reticulum</keyword>
<feature type="domain" description="MRH" evidence="10">
    <location>
        <begin position="217"/>
        <end position="377"/>
    </location>
</feature>
<evidence type="ECO:0000256" key="5">
    <source>
        <dbReference type="ARBA" id="ARBA00022734"/>
    </source>
</evidence>
<dbReference type="GO" id="GO:0030970">
    <property type="term" value="P:retrograde protein transport, ER to cytosol"/>
    <property type="evidence" value="ECO:0007669"/>
    <property type="project" value="TreeGrafter"/>
</dbReference>
<evidence type="ECO:0000256" key="9">
    <source>
        <dbReference type="SAM" id="SignalP"/>
    </source>
</evidence>
<dbReference type="AlphaFoldDB" id="A0A9W8DYI9"/>
<evidence type="ECO:0000256" key="8">
    <source>
        <dbReference type="SAM" id="MobiDB-lite"/>
    </source>
</evidence>
<evidence type="ECO:0000259" key="10">
    <source>
        <dbReference type="PROSITE" id="PS51914"/>
    </source>
</evidence>
<organism evidence="11 12">
    <name type="scientific">Tieghemiomyces parasiticus</name>
    <dbReference type="NCBI Taxonomy" id="78921"/>
    <lineage>
        <taxon>Eukaryota</taxon>
        <taxon>Fungi</taxon>
        <taxon>Fungi incertae sedis</taxon>
        <taxon>Zoopagomycota</taxon>
        <taxon>Kickxellomycotina</taxon>
        <taxon>Dimargaritomycetes</taxon>
        <taxon>Dimargaritales</taxon>
        <taxon>Dimargaritaceae</taxon>
        <taxon>Tieghemiomyces</taxon>
    </lineage>
</organism>
<comment type="similarity">
    <text evidence="2">Belongs to the OS-9 family.</text>
</comment>
<gene>
    <name evidence="11" type="primary">YOS9_1</name>
    <name evidence="11" type="ORF">IWQ60_005826</name>
</gene>
<dbReference type="InterPro" id="IPR009011">
    <property type="entry name" value="Man6P_isomerase_rcpt-bd_dom_sf"/>
</dbReference>
<dbReference type="InterPro" id="IPR044865">
    <property type="entry name" value="MRH_dom"/>
</dbReference>
<dbReference type="PANTHER" id="PTHR15414:SF0">
    <property type="entry name" value="ENDOPLASMIC RETICULUM LECTIN 1"/>
    <property type="match status" value="1"/>
</dbReference>
<dbReference type="InterPro" id="IPR012913">
    <property type="entry name" value="OS9-like_dom"/>
</dbReference>
<dbReference type="InterPro" id="IPR045149">
    <property type="entry name" value="OS-9-like"/>
</dbReference>
<keyword evidence="5" id="KW-0430">Lectin</keyword>
<feature type="region of interest" description="Disordered" evidence="8">
    <location>
        <begin position="563"/>
        <end position="590"/>
    </location>
</feature>
<sequence>MLRQRPSCATSRHRTLYGLALLAVLAGAPHAAANFKPALYEDILGKQRFEVVDDQKLLGVTRAEAVLQKSRIHIQHLQRISTWQDDLTRLFELPIDETLDQKEDQDQFVWYEAIPMQLTTGTTFICFNPLASFPEPVEALNSSDDDTLGTAGTTTGATPAPSAAATAVRPPNESEDDDEEFLPLDGRSQIERGLQLINEGPVHHAAAVRQTKTKNQPQCLHYFQGWWTYEYCPRGHVRQFRYTNMDPQEGISGMNFDYVLGQYSHRVRSLSTPEGEPLMALQLGDSPNAAVHPAVGRGAHSAEAKDVSYTSLYANDEHAYLSQEWSGGTVCDVTGKPRVIQIQYHCVPDETEHIASVHEVAICNYVMVINTPFLCKDPAFRAQPKKQYGEIGCHRLVTDAEYERQVRDHLKQQHQQAHIGDGAATQDQLKDTTAPAANTKPNAAADTGKNPRPGDKDWNLTPLGRTHSPVAHQNLFLRWIEEQLTLASSGTLHTRKQTAWTETEIEAIQTVWQRLVHEGLGPDLEMLKAATERLQPGQDTDTLATIIHNLHHKLTHPFDKQAALAAQAAQAPGQGQTGNNDHGPPRGHQLDPEVFAELANQAVFFVADEDGNFHKVDSQGRLQPGDDAQSDEGAFPANGVNYNDDSDNDDDDDDDEEIVKKVAGQGKAQTHPGVAIEDIRRALAEHMATTVDGGRQQPLNADGGQAQQPPAAGVRQALNDILLAIKGGRTLNEPDNPRKESAARKTKANKDKAKGRDANANPLNPLARPLEQARGNLW</sequence>
<feature type="compositionally biased region" description="Low complexity" evidence="8">
    <location>
        <begin position="563"/>
        <end position="574"/>
    </location>
</feature>
<dbReference type="Proteomes" id="UP001150569">
    <property type="component" value="Unassembled WGS sequence"/>
</dbReference>
<feature type="compositionally biased region" description="Low complexity" evidence="8">
    <location>
        <begin position="431"/>
        <end position="447"/>
    </location>
</feature>
<feature type="compositionally biased region" description="Basic and acidic residues" evidence="8">
    <location>
        <begin position="735"/>
        <end position="757"/>
    </location>
</feature>
<dbReference type="GO" id="GO:0005789">
    <property type="term" value="C:endoplasmic reticulum membrane"/>
    <property type="evidence" value="ECO:0007669"/>
    <property type="project" value="UniProtKB-SubCell"/>
</dbReference>
<feature type="compositionally biased region" description="Low complexity" evidence="8">
    <location>
        <begin position="148"/>
        <end position="167"/>
    </location>
</feature>
<evidence type="ECO:0000313" key="12">
    <source>
        <dbReference type="Proteomes" id="UP001150569"/>
    </source>
</evidence>
<evidence type="ECO:0000256" key="4">
    <source>
        <dbReference type="ARBA" id="ARBA00022729"/>
    </source>
</evidence>
<accession>A0A9W8DYI9</accession>
<protein>
    <recommendedName>
        <fullName evidence="3">Protein OS-9 homolog</fullName>
    </recommendedName>
</protein>
<evidence type="ECO:0000256" key="7">
    <source>
        <dbReference type="ARBA" id="ARBA00023157"/>
    </source>
</evidence>
<dbReference type="PROSITE" id="PS51914">
    <property type="entry name" value="MRH"/>
    <property type="match status" value="1"/>
</dbReference>
<dbReference type="GO" id="GO:0005788">
    <property type="term" value="C:endoplasmic reticulum lumen"/>
    <property type="evidence" value="ECO:0007669"/>
    <property type="project" value="TreeGrafter"/>
</dbReference>
<evidence type="ECO:0000256" key="1">
    <source>
        <dbReference type="ARBA" id="ARBA00004367"/>
    </source>
</evidence>
<dbReference type="OrthoDB" id="448954at2759"/>
<keyword evidence="12" id="KW-1185">Reference proteome</keyword>
<name>A0A9W8DYI9_9FUNG</name>
<feature type="region of interest" description="Disordered" evidence="8">
    <location>
        <begin position="139"/>
        <end position="180"/>
    </location>
</feature>
<feature type="region of interest" description="Disordered" evidence="8">
    <location>
        <begin position="728"/>
        <end position="778"/>
    </location>
</feature>
<dbReference type="EMBL" id="JANBPT010000328">
    <property type="protein sequence ID" value="KAJ1923526.1"/>
    <property type="molecule type" value="Genomic_DNA"/>
</dbReference>
<feature type="region of interest" description="Disordered" evidence="8">
    <location>
        <begin position="615"/>
        <end position="655"/>
    </location>
</feature>
<feature type="chain" id="PRO_5040883149" description="Protein OS-9 homolog" evidence="9">
    <location>
        <begin position="34"/>
        <end position="778"/>
    </location>
</feature>
<proteinExistence type="inferred from homology"/>
<evidence type="ECO:0000256" key="3">
    <source>
        <dbReference type="ARBA" id="ARBA00018727"/>
    </source>
</evidence>